<evidence type="ECO:0000313" key="3">
    <source>
        <dbReference type="EMBL" id="RED63503.1"/>
    </source>
</evidence>
<dbReference type="EMBL" id="QRDZ01000025">
    <property type="protein sequence ID" value="RED63503.1"/>
    <property type="molecule type" value="Genomic_DNA"/>
</dbReference>
<gene>
    <name evidence="3" type="ORF">DFP98_12550</name>
</gene>
<dbReference type="InterPro" id="IPR032812">
    <property type="entry name" value="SbsA_Ig"/>
</dbReference>
<organism evidence="3 4">
    <name type="scientific">Cohnella phaseoli</name>
    <dbReference type="NCBI Taxonomy" id="456490"/>
    <lineage>
        <taxon>Bacteria</taxon>
        <taxon>Bacillati</taxon>
        <taxon>Bacillota</taxon>
        <taxon>Bacilli</taxon>
        <taxon>Bacillales</taxon>
        <taxon>Paenibacillaceae</taxon>
        <taxon>Cohnella</taxon>
    </lineage>
</organism>
<evidence type="ECO:0000313" key="4">
    <source>
        <dbReference type="Proteomes" id="UP000256977"/>
    </source>
</evidence>
<comment type="caution">
    <text evidence="3">The sequence shown here is derived from an EMBL/GenBank/DDBJ whole genome shotgun (WGS) entry which is preliminary data.</text>
</comment>
<dbReference type="OrthoDB" id="2678990at2"/>
<evidence type="ECO:0000256" key="1">
    <source>
        <dbReference type="ARBA" id="ARBA00022729"/>
    </source>
</evidence>
<keyword evidence="4" id="KW-1185">Reference proteome</keyword>
<dbReference type="AlphaFoldDB" id="A0A3D9INY4"/>
<protein>
    <recommendedName>
        <fullName evidence="2">SbsA Ig-like domain-containing protein</fullName>
    </recommendedName>
</protein>
<sequence>MGFIEDWIKATNPQPNAEGVPEDTLIAISFHQEINRNTLNMRNVLILDGNNGGRLISSRFLYRYESDKRTLFIYLKEESERLGAGNVIEVILTGRISNINHKKMEIPYHLRFTTK</sequence>
<dbReference type="Pfam" id="PF13205">
    <property type="entry name" value="Big_5"/>
    <property type="match status" value="1"/>
</dbReference>
<name>A0A3D9INY4_9BACL</name>
<dbReference type="RefSeq" id="WP_116063620.1">
    <property type="nucleotide sequence ID" value="NZ_QRDZ01000025.1"/>
</dbReference>
<proteinExistence type="predicted"/>
<reference evidence="3 4" key="1">
    <citation type="submission" date="2018-07" db="EMBL/GenBank/DDBJ databases">
        <title>Genomic Encyclopedia of Type Strains, Phase III (KMG-III): the genomes of soil and plant-associated and newly described type strains.</title>
        <authorList>
            <person name="Whitman W."/>
        </authorList>
    </citation>
    <scope>NUCLEOTIDE SEQUENCE [LARGE SCALE GENOMIC DNA]</scope>
    <source>
        <strain evidence="3 4">CECT 7287</strain>
    </source>
</reference>
<dbReference type="Proteomes" id="UP000256977">
    <property type="component" value="Unassembled WGS sequence"/>
</dbReference>
<evidence type="ECO:0000259" key="2">
    <source>
        <dbReference type="Pfam" id="PF13205"/>
    </source>
</evidence>
<accession>A0A3D9INY4</accession>
<feature type="domain" description="SbsA Ig-like" evidence="2">
    <location>
        <begin position="8"/>
        <end position="114"/>
    </location>
</feature>
<keyword evidence="1" id="KW-0732">Signal</keyword>